<protein>
    <recommendedName>
        <fullName evidence="2">Glutamate 5-kinase</fullName>
    </recommendedName>
</protein>
<name>A0A6N2S542_9FIRM</name>
<organism evidence="1">
    <name type="scientific">[Clostridium] nexile</name>
    <dbReference type="NCBI Taxonomy" id="29361"/>
    <lineage>
        <taxon>Bacteria</taxon>
        <taxon>Bacillati</taxon>
        <taxon>Bacillota</taxon>
        <taxon>Clostridia</taxon>
        <taxon>Lachnospirales</taxon>
        <taxon>Lachnospiraceae</taxon>
        <taxon>Tyzzerella</taxon>
    </lineage>
</organism>
<proteinExistence type="predicted"/>
<dbReference type="EMBL" id="CACRTG010000002">
    <property type="protein sequence ID" value="VYS88783.1"/>
    <property type="molecule type" value="Genomic_DNA"/>
</dbReference>
<sequence>MEQRETIKSKKRIVIKVGTTTITHKETGTLIWKSLRNL</sequence>
<evidence type="ECO:0008006" key="2">
    <source>
        <dbReference type="Google" id="ProtNLM"/>
    </source>
</evidence>
<dbReference type="AlphaFoldDB" id="A0A6N2S542"/>
<accession>A0A6N2S542</accession>
<reference evidence="1" key="1">
    <citation type="submission" date="2019-11" db="EMBL/GenBank/DDBJ databases">
        <authorList>
            <person name="Feng L."/>
        </authorList>
    </citation>
    <scope>NUCLEOTIDE SEQUENCE</scope>
    <source>
        <strain evidence="1">CnexileLFYP112</strain>
    </source>
</reference>
<gene>
    <name evidence="1" type="ORF">CNLFYP112_01187</name>
</gene>
<evidence type="ECO:0000313" key="1">
    <source>
        <dbReference type="EMBL" id="VYS88783.1"/>
    </source>
</evidence>